<dbReference type="OrthoDB" id="368671at2"/>
<dbReference type="InterPro" id="IPR035906">
    <property type="entry name" value="MetI-like_sf"/>
</dbReference>
<dbReference type="SUPFAM" id="SSF161098">
    <property type="entry name" value="MetI-like"/>
    <property type="match status" value="1"/>
</dbReference>
<dbReference type="SUPFAM" id="SSF160964">
    <property type="entry name" value="MalF N-terminal region-like"/>
    <property type="match status" value="1"/>
</dbReference>
<evidence type="ECO:0000256" key="2">
    <source>
        <dbReference type="ARBA" id="ARBA00022448"/>
    </source>
</evidence>
<name>G0GDG7_WINT7</name>
<dbReference type="EMBL" id="CP002903">
    <property type="protein sequence ID" value="AEJ61314.1"/>
    <property type="molecule type" value="Genomic_DNA"/>
</dbReference>
<dbReference type="InterPro" id="IPR000515">
    <property type="entry name" value="MetI-like"/>
</dbReference>
<dbReference type="CDD" id="cd06261">
    <property type="entry name" value="TM_PBP2"/>
    <property type="match status" value="1"/>
</dbReference>
<dbReference type="PANTHER" id="PTHR30193:SF41">
    <property type="entry name" value="DIACETYLCHITOBIOSE UPTAKE SYSTEM PERMEASE PROTEIN NGCF"/>
    <property type="match status" value="1"/>
</dbReference>
<evidence type="ECO:0000256" key="1">
    <source>
        <dbReference type="ARBA" id="ARBA00004651"/>
    </source>
</evidence>
<protein>
    <submittedName>
        <fullName evidence="9">ABC-type transporter, integral membrane subunit</fullName>
    </submittedName>
</protein>
<evidence type="ECO:0000256" key="3">
    <source>
        <dbReference type="ARBA" id="ARBA00022475"/>
    </source>
</evidence>
<dbReference type="Proteomes" id="UP000007254">
    <property type="component" value="Chromosome"/>
</dbReference>
<keyword evidence="2 7" id="KW-0813">Transport</keyword>
<evidence type="ECO:0000256" key="7">
    <source>
        <dbReference type="RuleBase" id="RU363032"/>
    </source>
</evidence>
<gene>
    <name evidence="9" type="ordered locus">Spith_1042</name>
</gene>
<dbReference type="RefSeq" id="WP_014624670.1">
    <property type="nucleotide sequence ID" value="NC_017583.1"/>
</dbReference>
<evidence type="ECO:0000313" key="10">
    <source>
        <dbReference type="Proteomes" id="UP000007254"/>
    </source>
</evidence>
<dbReference type="GO" id="GO:0005886">
    <property type="term" value="C:plasma membrane"/>
    <property type="evidence" value="ECO:0007669"/>
    <property type="project" value="UniProtKB-SubCell"/>
</dbReference>
<keyword evidence="3" id="KW-1003">Cell membrane</keyword>
<reference evidence="9 10" key="1">
    <citation type="submission" date="2011-06" db="EMBL/GenBank/DDBJ databases">
        <title>The complete genome of Spirochaeta thermophila DSM 6578.</title>
        <authorList>
            <consortium name="US DOE Joint Genome Institute (JGI-PGF)"/>
            <person name="Lucas S."/>
            <person name="Lapidus A."/>
            <person name="Bruce D."/>
            <person name="Goodwin L."/>
            <person name="Pitluck S."/>
            <person name="Peters L."/>
            <person name="Kyrpides N."/>
            <person name="Mavromatis K."/>
            <person name="Ivanova N."/>
            <person name="Mikailova N."/>
            <person name="Pagani I."/>
            <person name="Chertkov O."/>
            <person name="Detter J.C."/>
            <person name="Tapia R."/>
            <person name="Han C."/>
            <person name="Land M."/>
            <person name="Hauser L."/>
            <person name="Markowitz V."/>
            <person name="Cheng J.-F."/>
            <person name="Hugenholtz P."/>
            <person name="Woyke T."/>
            <person name="Wu D."/>
            <person name="Spring S."/>
            <person name="Merkhoffer B."/>
            <person name="Schneider S."/>
            <person name="Klenk H.-P."/>
            <person name="Eisen J.A."/>
        </authorList>
    </citation>
    <scope>NUCLEOTIDE SEQUENCE [LARGE SCALE GENOMIC DNA]</scope>
    <source>
        <strain evidence="10">ATCC 700085 / DSM 6578 / Z-1203</strain>
    </source>
</reference>
<keyword evidence="6 7" id="KW-0472">Membrane</keyword>
<evidence type="ECO:0000259" key="8">
    <source>
        <dbReference type="PROSITE" id="PS50928"/>
    </source>
</evidence>
<keyword evidence="5 7" id="KW-1133">Transmembrane helix</keyword>
<keyword evidence="10" id="KW-1185">Reference proteome</keyword>
<comment type="subcellular location">
    <subcellularLocation>
        <location evidence="1 7">Cell membrane</location>
        <topology evidence="1 7">Multi-pass membrane protein</topology>
    </subcellularLocation>
</comment>
<feature type="transmembrane region" description="Helical" evidence="7">
    <location>
        <begin position="200"/>
        <end position="223"/>
    </location>
</feature>
<feature type="transmembrane region" description="Helical" evidence="7">
    <location>
        <begin position="244"/>
        <end position="268"/>
    </location>
</feature>
<dbReference type="PROSITE" id="PS50928">
    <property type="entry name" value="ABC_TM1"/>
    <property type="match status" value="1"/>
</dbReference>
<accession>G0GDG7</accession>
<feature type="transmembrane region" description="Helical" evidence="7">
    <location>
        <begin position="302"/>
        <end position="324"/>
    </location>
</feature>
<dbReference type="InterPro" id="IPR051393">
    <property type="entry name" value="ABC_transporter_permease"/>
</dbReference>
<dbReference type="Pfam" id="PF00528">
    <property type="entry name" value="BPD_transp_1"/>
    <property type="match status" value="1"/>
</dbReference>
<dbReference type="STRING" id="869211.Spith_1042"/>
<evidence type="ECO:0000256" key="6">
    <source>
        <dbReference type="ARBA" id="ARBA00023136"/>
    </source>
</evidence>
<sequence>MRTGIIATSLGQVGGTIFFILGGVLLLEVLLWGVGRAFRMKNMLLYMLLAPGIVGLILLVVYPLVFELALAFSNMSLRTFKHPTFGIKEGIDNFVRVFTRPVLKQTYFFPIFFRTVLWTVIQVSAHVTLGLGLAILLNRPMFLKNIYKAFLILPWAIPDIISGLAWRGEFHYEYGVFNIILTRLGADPIPWKSDPLWNFVAMNITNIWLGVPFMMVISLGGLQSISKEYYEAAQIDGATSAQKLWYVTLPLLKPILTPAVILGVIWTFNNFNVPYFINQNELESSDLLVTALFRAAFEYNQYGFAAAFAFVVFLILLFFSLWYIRITGGLKGVKE</sequence>
<comment type="similarity">
    <text evidence="7">Belongs to the binding-protein-dependent transport system permease family.</text>
</comment>
<feature type="transmembrane region" description="Helical" evidence="7">
    <location>
        <begin position="149"/>
        <end position="166"/>
    </location>
</feature>
<evidence type="ECO:0000313" key="9">
    <source>
        <dbReference type="EMBL" id="AEJ61314.1"/>
    </source>
</evidence>
<organism evidence="9 10">
    <name type="scientific">Winmispira thermophila (strain ATCC 700085 / DSM 6578 / Z-1203)</name>
    <name type="common">Spirochaeta thermophila</name>
    <dbReference type="NCBI Taxonomy" id="869211"/>
    <lineage>
        <taxon>Bacteria</taxon>
        <taxon>Pseudomonadati</taxon>
        <taxon>Spirochaetota</taxon>
        <taxon>Spirochaetia</taxon>
        <taxon>Winmispirales</taxon>
        <taxon>Winmispiraceae</taxon>
        <taxon>Winmispira</taxon>
    </lineage>
</organism>
<evidence type="ECO:0000256" key="4">
    <source>
        <dbReference type="ARBA" id="ARBA00022692"/>
    </source>
</evidence>
<dbReference type="KEGG" id="stq:Spith_1042"/>
<keyword evidence="4 7" id="KW-0812">Transmembrane</keyword>
<dbReference type="HOGENOM" id="CLU_016047_0_3_12"/>
<dbReference type="PANTHER" id="PTHR30193">
    <property type="entry name" value="ABC TRANSPORTER PERMEASE PROTEIN"/>
    <property type="match status" value="1"/>
</dbReference>
<dbReference type="Gene3D" id="1.10.3720.10">
    <property type="entry name" value="MetI-like"/>
    <property type="match status" value="1"/>
</dbReference>
<feature type="transmembrane region" description="Helical" evidence="7">
    <location>
        <begin position="111"/>
        <end position="137"/>
    </location>
</feature>
<feature type="domain" description="ABC transmembrane type-1" evidence="8">
    <location>
        <begin position="112"/>
        <end position="323"/>
    </location>
</feature>
<proteinExistence type="inferred from homology"/>
<feature type="transmembrane region" description="Helical" evidence="7">
    <location>
        <begin position="12"/>
        <end position="32"/>
    </location>
</feature>
<dbReference type="GO" id="GO:0055085">
    <property type="term" value="P:transmembrane transport"/>
    <property type="evidence" value="ECO:0007669"/>
    <property type="project" value="InterPro"/>
</dbReference>
<dbReference type="AlphaFoldDB" id="G0GDG7"/>
<evidence type="ECO:0000256" key="5">
    <source>
        <dbReference type="ARBA" id="ARBA00022989"/>
    </source>
</evidence>
<feature type="transmembrane region" description="Helical" evidence="7">
    <location>
        <begin position="44"/>
        <end position="65"/>
    </location>
</feature>